<dbReference type="InterPro" id="IPR032710">
    <property type="entry name" value="NTF2-like_dom_sf"/>
</dbReference>
<dbReference type="GO" id="GO:0030638">
    <property type="term" value="P:polyketide metabolic process"/>
    <property type="evidence" value="ECO:0007669"/>
    <property type="project" value="InterPro"/>
</dbReference>
<dbReference type="GeneID" id="40744508"/>
<dbReference type="STRING" id="1043002.A0A074XZI8"/>
<evidence type="ECO:0000313" key="2">
    <source>
        <dbReference type="Proteomes" id="UP000030706"/>
    </source>
</evidence>
<dbReference type="PANTHER" id="PTHR38436:SF3">
    <property type="entry name" value="CARBOXYMETHYLENEBUTENOLIDASE-RELATED"/>
    <property type="match status" value="1"/>
</dbReference>
<sequence>MTARVDASEPFLKHLNVRKTPYIFLTAETDDFDEEIIAAWEGEGFVTTYVPYGDGGKDYVARMHAAPDHALGLSDQYAIVAFGDAASTCLEAYVTSTPRLAALVAYYPSRIPDPQQTRYPMHTTVLVHLVGNEIKVIRTPEVLGIQGKKKIITKRTGDGLGLGGQLKLSFQAYKYDGVEAGFAESDLDEYDAAAASVAWSRSIGVVKKALRMASEIERIRDEHVDHTKKGNISKALAITSSNPAILHAPTLTGGFHPEDLSDFYTEFFQPSPASLNTKLLSRTIGTDRIVDELSLSFNHNKVIPWLLPGIPATNRRIEVVLVSIVCVKAGVLESEKVYWDQASVLMQVGLLDPKVVPDKFKEKGVKTLPVIGAESARAAVRGGSRRINELIEEW</sequence>
<dbReference type="Gene3D" id="3.10.450.50">
    <property type="match status" value="1"/>
</dbReference>
<dbReference type="AlphaFoldDB" id="A0A074XZI8"/>
<reference evidence="1 2" key="1">
    <citation type="journal article" date="2014" name="BMC Genomics">
        <title>Genome sequencing of four Aureobasidium pullulans varieties: biotechnological potential, stress tolerance, and description of new species.</title>
        <authorList>
            <person name="Gostin Ar C."/>
            <person name="Ohm R.A."/>
            <person name="Kogej T."/>
            <person name="Sonjak S."/>
            <person name="Turk M."/>
            <person name="Zajc J."/>
            <person name="Zalar P."/>
            <person name="Grube M."/>
            <person name="Sun H."/>
            <person name="Han J."/>
            <person name="Sharma A."/>
            <person name="Chiniquy J."/>
            <person name="Ngan C.Y."/>
            <person name="Lipzen A."/>
            <person name="Barry K."/>
            <person name="Grigoriev I.V."/>
            <person name="Gunde-Cimerman N."/>
        </authorList>
    </citation>
    <scope>NUCLEOTIDE SEQUENCE [LARGE SCALE GENOMIC DNA]</scope>
    <source>
        <strain evidence="1 2">EXF-150</strain>
    </source>
</reference>
<dbReference type="EMBL" id="KL585000">
    <property type="protein sequence ID" value="KEQ80076.1"/>
    <property type="molecule type" value="Genomic_DNA"/>
</dbReference>
<dbReference type="RefSeq" id="XP_029756263.1">
    <property type="nucleotide sequence ID" value="XM_029902202.1"/>
</dbReference>
<protein>
    <submittedName>
        <fullName evidence="1">Dienelactone hydrolase</fullName>
    </submittedName>
</protein>
<dbReference type="GO" id="GO:0016787">
    <property type="term" value="F:hydrolase activity"/>
    <property type="evidence" value="ECO:0007669"/>
    <property type="project" value="UniProtKB-KW"/>
</dbReference>
<evidence type="ECO:0000313" key="1">
    <source>
        <dbReference type="EMBL" id="KEQ80076.1"/>
    </source>
</evidence>
<gene>
    <name evidence="1" type="ORF">M438DRAFT_304872</name>
</gene>
<keyword evidence="1" id="KW-0378">Hydrolase</keyword>
<dbReference type="Proteomes" id="UP000030706">
    <property type="component" value="Unassembled WGS sequence"/>
</dbReference>
<dbReference type="OrthoDB" id="5440at2759"/>
<accession>A0A074XZI8</accession>
<dbReference type="SUPFAM" id="SSF54427">
    <property type="entry name" value="NTF2-like"/>
    <property type="match status" value="1"/>
</dbReference>
<keyword evidence="2" id="KW-1185">Reference proteome</keyword>
<name>A0A074XZI8_AURPU</name>
<organism evidence="1 2">
    <name type="scientific">Aureobasidium pullulans EXF-150</name>
    <dbReference type="NCBI Taxonomy" id="1043002"/>
    <lineage>
        <taxon>Eukaryota</taxon>
        <taxon>Fungi</taxon>
        <taxon>Dikarya</taxon>
        <taxon>Ascomycota</taxon>
        <taxon>Pezizomycotina</taxon>
        <taxon>Dothideomycetes</taxon>
        <taxon>Dothideomycetidae</taxon>
        <taxon>Dothideales</taxon>
        <taxon>Saccotheciaceae</taxon>
        <taxon>Aureobasidium</taxon>
    </lineage>
</organism>
<dbReference type="HOGENOM" id="CLU_032662_2_0_1"/>
<dbReference type="PANTHER" id="PTHR38436">
    <property type="entry name" value="POLYKETIDE CYCLASE SNOAL-LIKE DOMAIN"/>
    <property type="match status" value="1"/>
</dbReference>
<dbReference type="InterPro" id="IPR009959">
    <property type="entry name" value="Cyclase_SnoaL-like"/>
</dbReference>
<proteinExistence type="predicted"/>